<dbReference type="Proteomes" id="UP000707071">
    <property type="component" value="Unassembled WGS sequence"/>
</dbReference>
<keyword evidence="2" id="KW-1185">Reference proteome</keyword>
<dbReference type="EMBL" id="SRRH01000616">
    <property type="protein sequence ID" value="KAG6286638.1"/>
    <property type="molecule type" value="Genomic_DNA"/>
</dbReference>
<sequence length="90" mass="10433">LRRPSPRRKQLLWPRSTSLRRRRLQIQRPHAMLQGHRHRLRAMGPPVPALVQEDARRGGLGRTHGHQEEEDHFIQEGHGAGYVSIQADQV</sequence>
<evidence type="ECO:0000313" key="1">
    <source>
        <dbReference type="EMBL" id="KAG6286638.1"/>
    </source>
</evidence>
<comment type="caution">
    <text evidence="1">The sequence shown here is derived from an EMBL/GenBank/DDBJ whole genome shotgun (WGS) entry which is preliminary data.</text>
</comment>
<gene>
    <name evidence="1" type="ORF">E4U09_006646</name>
</gene>
<feature type="non-terminal residue" evidence="1">
    <location>
        <position position="90"/>
    </location>
</feature>
<name>A0A9P7QFA6_9HYPO</name>
<reference evidence="1 2" key="1">
    <citation type="journal article" date="2020" name="bioRxiv">
        <title>Whole genome comparisons of ergot fungi reveals the divergence and evolution of species within the genus Claviceps are the result of varying mechanisms driving genome evolution and host range expansion.</title>
        <authorList>
            <person name="Wyka S.A."/>
            <person name="Mondo S.J."/>
            <person name="Liu M."/>
            <person name="Dettman J."/>
            <person name="Nalam V."/>
            <person name="Broders K.D."/>
        </authorList>
    </citation>
    <scope>NUCLEOTIDE SEQUENCE [LARGE SCALE GENOMIC DNA]</scope>
    <source>
        <strain evidence="1 2">Clav52</strain>
    </source>
</reference>
<protein>
    <submittedName>
        <fullName evidence="1">Uncharacterized protein</fullName>
    </submittedName>
</protein>
<organism evidence="1 2">
    <name type="scientific">Claviceps aff. purpurea</name>
    <dbReference type="NCBI Taxonomy" id="1967640"/>
    <lineage>
        <taxon>Eukaryota</taxon>
        <taxon>Fungi</taxon>
        <taxon>Dikarya</taxon>
        <taxon>Ascomycota</taxon>
        <taxon>Pezizomycotina</taxon>
        <taxon>Sordariomycetes</taxon>
        <taxon>Hypocreomycetidae</taxon>
        <taxon>Hypocreales</taxon>
        <taxon>Clavicipitaceae</taxon>
        <taxon>Claviceps</taxon>
    </lineage>
</organism>
<accession>A0A9P7QFA6</accession>
<feature type="non-terminal residue" evidence="1">
    <location>
        <position position="1"/>
    </location>
</feature>
<proteinExistence type="predicted"/>
<dbReference type="AlphaFoldDB" id="A0A9P7QFA6"/>
<evidence type="ECO:0000313" key="2">
    <source>
        <dbReference type="Proteomes" id="UP000707071"/>
    </source>
</evidence>